<comment type="similarity">
    <text evidence="2">Belongs to the Ro 60 kDa family.</text>
</comment>
<dbReference type="InterPro" id="IPR037214">
    <property type="entry name" value="TROVE_dom_sf"/>
</dbReference>
<dbReference type="Proteomes" id="UP000036923">
    <property type="component" value="Unassembled WGS sequence"/>
</dbReference>
<organism evidence="8 9">
    <name type="scientific">Pseudobacteroides cellulosolvens ATCC 35603 = DSM 2933</name>
    <dbReference type="NCBI Taxonomy" id="398512"/>
    <lineage>
        <taxon>Bacteria</taxon>
        <taxon>Bacillati</taxon>
        <taxon>Bacillota</taxon>
        <taxon>Clostridia</taxon>
        <taxon>Eubacteriales</taxon>
        <taxon>Oscillospiraceae</taxon>
        <taxon>Pseudobacteroides</taxon>
    </lineage>
</organism>
<comment type="caution">
    <text evidence="8">The sequence shown here is derived from an EMBL/GenBank/DDBJ whole genome shotgun (WGS) entry which is preliminary data.</text>
</comment>
<dbReference type="GO" id="GO:0003723">
    <property type="term" value="F:RNA binding"/>
    <property type="evidence" value="ECO:0007669"/>
    <property type="project" value="UniProtKB-KW"/>
</dbReference>
<dbReference type="STRING" id="398512.Bccel_5384"/>
<evidence type="ECO:0000256" key="3">
    <source>
        <dbReference type="ARBA" id="ARBA00022490"/>
    </source>
</evidence>
<evidence type="ECO:0000313" key="9">
    <source>
        <dbReference type="Proteomes" id="UP000036923"/>
    </source>
</evidence>
<evidence type="ECO:0000256" key="2">
    <source>
        <dbReference type="ARBA" id="ARBA00007814"/>
    </source>
</evidence>
<accession>A0A0L6JXD5</accession>
<keyword evidence="3" id="KW-0963">Cytoplasm</keyword>
<feature type="domain" description="TROVE" evidence="7">
    <location>
        <begin position="14"/>
        <end position="355"/>
    </location>
</feature>
<dbReference type="EMBL" id="LGTC01000001">
    <property type="protein sequence ID" value="KNY30107.1"/>
    <property type="molecule type" value="Genomic_DNA"/>
</dbReference>
<keyword evidence="6" id="KW-0687">Ribonucleoprotein</keyword>
<dbReference type="PANTHER" id="PTHR14202:SF0">
    <property type="entry name" value="RNA-BINDING PROTEIN RO60"/>
    <property type="match status" value="1"/>
</dbReference>
<dbReference type="GO" id="GO:0046872">
    <property type="term" value="F:metal ion binding"/>
    <property type="evidence" value="ECO:0007669"/>
    <property type="project" value="UniProtKB-KW"/>
</dbReference>
<evidence type="ECO:0000256" key="4">
    <source>
        <dbReference type="ARBA" id="ARBA00022723"/>
    </source>
</evidence>
<comment type="subcellular location">
    <subcellularLocation>
        <location evidence="1">Cytoplasm</location>
    </subcellularLocation>
</comment>
<protein>
    <submittedName>
        <fullName evidence="8">TROVE domain-containing protein</fullName>
    </submittedName>
</protein>
<dbReference type="SUPFAM" id="SSF53300">
    <property type="entry name" value="vWA-like"/>
    <property type="match status" value="1"/>
</dbReference>
<dbReference type="PANTHER" id="PTHR14202">
    <property type="entry name" value="60 KDA RIBONUCLEOPROTEIN SSA/RO"/>
    <property type="match status" value="1"/>
</dbReference>
<proteinExistence type="inferred from homology"/>
<evidence type="ECO:0000259" key="7">
    <source>
        <dbReference type="PROSITE" id="PS50988"/>
    </source>
</evidence>
<sequence>MFKGLKGFIKVNENVTFEGGKAYDLSFRETVAEMFSLGLVKGNFYQKDEDVIKNTMDIMKKALTECPEWATKAAIYGQEFNSLKLVPTIWLVYLSTLKDKTLFNKAFSRIITNPKMLYDFLELTRKGGIRQGMGRSVKRAVNFWLNEKLNDYHATRYKSKLEDVIKVARPIAVERVQPYMDYIINDNEEAFERAKALKDVIINLNKGIVDADTVEKVSKYNLQLEEIKHAFGNLTAAQKQMIFEFMVSGLKYNALTSNLVTLERAFATETRVVKKVTEHGVFDQVEVIKSNVPKELVKVVADKLSDYEAYRKSRMLPFGLMTANAMTKTKEWNDAINKVLLLSGKGVFNVPSNVGVRIGVDTSGSMGTIVTTSLSAVNIASLFGAMVYMSIQNSNVYATATFTKKVAVSKNVNLFENAKLIEKTDVGYGTVFEPLLDNYQGEKYIVLISDGQQSDNLESKWAKLANKPKGAKLIIWHLVGYNNKISNRDDVVYLKGYSDRLLGVLKNIMEDKAGQLESIKAIEIL</sequence>
<evidence type="ECO:0000256" key="6">
    <source>
        <dbReference type="ARBA" id="ARBA00023274"/>
    </source>
</evidence>
<dbReference type="GO" id="GO:0005737">
    <property type="term" value="C:cytoplasm"/>
    <property type="evidence" value="ECO:0007669"/>
    <property type="project" value="UniProtKB-SubCell"/>
</dbReference>
<dbReference type="PROSITE" id="PS50988">
    <property type="entry name" value="TROVE"/>
    <property type="match status" value="1"/>
</dbReference>
<dbReference type="AlphaFoldDB" id="A0A0L6JXD5"/>
<keyword evidence="5" id="KW-0694">RNA-binding</keyword>
<reference evidence="9" key="1">
    <citation type="submission" date="2015-07" db="EMBL/GenBank/DDBJ databases">
        <title>Near-Complete Genome Sequence of the Cellulolytic Bacterium Bacteroides (Pseudobacteroides) cellulosolvens ATCC 35603.</title>
        <authorList>
            <person name="Dassa B."/>
            <person name="Utturkar S.M."/>
            <person name="Klingeman D.M."/>
            <person name="Hurt R.A."/>
            <person name="Keller M."/>
            <person name="Xu J."/>
            <person name="Reddy Y.H.K."/>
            <person name="Borovok I."/>
            <person name="Grinberg I.R."/>
            <person name="Lamed R."/>
            <person name="Zhivin O."/>
            <person name="Bayer E.A."/>
            <person name="Brown S.D."/>
        </authorList>
    </citation>
    <scope>NUCLEOTIDE SEQUENCE [LARGE SCALE GENOMIC DNA]</scope>
    <source>
        <strain evidence="9">DSM 2933</strain>
    </source>
</reference>
<name>A0A0L6JXD5_9FIRM</name>
<keyword evidence="9" id="KW-1185">Reference proteome</keyword>
<dbReference type="RefSeq" id="WP_050753877.1">
    <property type="nucleotide sequence ID" value="NZ_JQKC01000058.1"/>
</dbReference>
<evidence type="ECO:0000256" key="5">
    <source>
        <dbReference type="ARBA" id="ARBA00022884"/>
    </source>
</evidence>
<keyword evidence="4" id="KW-0479">Metal-binding</keyword>
<dbReference type="eggNOG" id="COG2425">
    <property type="taxonomic scope" value="Bacteria"/>
</dbReference>
<dbReference type="InterPro" id="IPR040322">
    <property type="entry name" value="TROVE2"/>
</dbReference>
<dbReference type="InterPro" id="IPR036465">
    <property type="entry name" value="vWFA_dom_sf"/>
</dbReference>
<dbReference type="GO" id="GO:1990904">
    <property type="term" value="C:ribonucleoprotein complex"/>
    <property type="evidence" value="ECO:0007669"/>
    <property type="project" value="UniProtKB-KW"/>
</dbReference>
<dbReference type="Gene3D" id="3.40.50.410">
    <property type="entry name" value="von Willebrand factor, type A domain"/>
    <property type="match status" value="1"/>
</dbReference>
<dbReference type="OrthoDB" id="208855at2"/>
<gene>
    <name evidence="8" type="ORF">Bccel_5384</name>
</gene>
<dbReference type="SUPFAM" id="SSF140864">
    <property type="entry name" value="TROVE domain-like"/>
    <property type="match status" value="1"/>
</dbReference>
<evidence type="ECO:0000313" key="8">
    <source>
        <dbReference type="EMBL" id="KNY30107.1"/>
    </source>
</evidence>
<dbReference type="InterPro" id="IPR008858">
    <property type="entry name" value="TROVE_dom"/>
</dbReference>
<evidence type="ECO:0000256" key="1">
    <source>
        <dbReference type="ARBA" id="ARBA00004496"/>
    </source>
</evidence>